<name>A0A640KSK7_LEITA</name>
<dbReference type="Proteomes" id="UP000419144">
    <property type="component" value="Unassembled WGS sequence"/>
</dbReference>
<comment type="caution">
    <text evidence="1">The sequence shown here is derived from an EMBL/GenBank/DDBJ whole genome shotgun (WGS) entry which is preliminary data.</text>
</comment>
<protein>
    <submittedName>
        <fullName evidence="1">Uncharacterized protein</fullName>
    </submittedName>
</protein>
<reference evidence="1" key="1">
    <citation type="submission" date="2019-11" db="EMBL/GenBank/DDBJ databases">
        <title>Leishmania tarentolae CDS.</title>
        <authorList>
            <person name="Goto Y."/>
            <person name="Yamagishi J."/>
        </authorList>
    </citation>
    <scope>NUCLEOTIDE SEQUENCE [LARGE SCALE GENOMIC DNA]</scope>
    <source>
        <strain evidence="1">Parrot Tar II</strain>
    </source>
</reference>
<gene>
    <name evidence="1" type="ORF">LtaPh_3327100</name>
</gene>
<dbReference type="OrthoDB" id="243242at2759"/>
<dbReference type="VEuPathDB" id="TriTrypDB:LtaPh_3327100"/>
<evidence type="ECO:0000313" key="1">
    <source>
        <dbReference type="EMBL" id="GET92004.1"/>
    </source>
</evidence>
<organism evidence="1 2">
    <name type="scientific">Leishmania tarentolae</name>
    <name type="common">Sauroleishmania tarentolae</name>
    <dbReference type="NCBI Taxonomy" id="5689"/>
    <lineage>
        <taxon>Eukaryota</taxon>
        <taxon>Discoba</taxon>
        <taxon>Euglenozoa</taxon>
        <taxon>Kinetoplastea</taxon>
        <taxon>Metakinetoplastina</taxon>
        <taxon>Trypanosomatida</taxon>
        <taxon>Trypanosomatidae</taxon>
        <taxon>Leishmaniinae</taxon>
        <taxon>Leishmania</taxon>
        <taxon>lizard Leishmania</taxon>
    </lineage>
</organism>
<accession>A0A640KSK7</accession>
<dbReference type="AlphaFoldDB" id="A0A640KSK7"/>
<sequence length="585" mass="63781">MPTKEEAVAHRTKRFANQRPRGDVPCWLRRSYTRTIPKDIRTIHQLQRSFEDIREQWRDLCKAYTHARAKSYGEVESATEERVPHGTFNAVEGLVSQLKSVKQELLSHLSRLSDTVVMPSAPLRNEASTFQQPTWATDLMGRSDTSSARRARAEPHSEAMQGYLQAVWLARRVWAWSLCFAIVQMDLELLSGSVSVAAELFFGNVLDTATASVPGKAHCATSNTLVLHSTYNMGGSISDTLLYATVAEALGAEASWESRSGDVSVPLADSNVPPHIGAKLDEEACEVAAFFGYSVSAASYIANTKGMPSTHTDPHAAVTEAQGLTPLPETFSLPPVRDLFWVHAVALWYSVMVRDDTRAARLLSIFETAKRLFSVEETEGSTEGTELLSPISEKAAEQPHPLQQSSVMQAATVFVLLAAKLLLDEDYSGVQQLLLRAGFSGSDDRCDEGGVRDCLGPLLANLCPQGVLLRFLFRLLAEHVVRRKWIENGVGQAFRPVEPVHVDADGAAARPGGGKALNPHRLACVLANSASTDDTAEHFLPVSGTRTWSLFEGTHHLCAALQMAALSKMGGDWPLPPALLTNAFA</sequence>
<dbReference type="EMBL" id="BLBS01000052">
    <property type="protein sequence ID" value="GET92004.1"/>
    <property type="molecule type" value="Genomic_DNA"/>
</dbReference>
<keyword evidence="2" id="KW-1185">Reference proteome</keyword>
<evidence type="ECO:0000313" key="2">
    <source>
        <dbReference type="Proteomes" id="UP000419144"/>
    </source>
</evidence>
<proteinExistence type="predicted"/>